<evidence type="ECO:0000313" key="2">
    <source>
        <dbReference type="WBParaSite" id="Hba_16370"/>
    </source>
</evidence>
<keyword evidence="1" id="KW-1185">Reference proteome</keyword>
<organism evidence="1 2">
    <name type="scientific">Heterorhabditis bacteriophora</name>
    <name type="common">Entomopathogenic nematode worm</name>
    <dbReference type="NCBI Taxonomy" id="37862"/>
    <lineage>
        <taxon>Eukaryota</taxon>
        <taxon>Metazoa</taxon>
        <taxon>Ecdysozoa</taxon>
        <taxon>Nematoda</taxon>
        <taxon>Chromadorea</taxon>
        <taxon>Rhabditida</taxon>
        <taxon>Rhabditina</taxon>
        <taxon>Rhabditomorpha</taxon>
        <taxon>Strongyloidea</taxon>
        <taxon>Heterorhabditidae</taxon>
        <taxon>Heterorhabditis</taxon>
    </lineage>
</organism>
<protein>
    <submittedName>
        <fullName evidence="2">DUF5009 domain-containing protein</fullName>
    </submittedName>
</protein>
<dbReference type="WBParaSite" id="Hba_16370">
    <property type="protein sequence ID" value="Hba_16370"/>
    <property type="gene ID" value="Hba_16370"/>
</dbReference>
<name>A0A1I7XFB8_HETBA</name>
<dbReference type="Proteomes" id="UP000095283">
    <property type="component" value="Unplaced"/>
</dbReference>
<reference evidence="2" key="1">
    <citation type="submission" date="2016-11" db="UniProtKB">
        <authorList>
            <consortium name="WormBaseParasite"/>
        </authorList>
    </citation>
    <scope>IDENTIFICATION</scope>
</reference>
<evidence type="ECO:0000313" key="1">
    <source>
        <dbReference type="Proteomes" id="UP000095283"/>
    </source>
</evidence>
<proteinExistence type="predicted"/>
<accession>A0A1I7XFB8</accession>
<dbReference type="AlphaFoldDB" id="A0A1I7XFB8"/>
<sequence>MGTLTMLIANKSYRDAIVGKGWLIILCFNYNFQQVYGIGKWLLPGCEVESLLTMPFFS</sequence>